<evidence type="ECO:0000313" key="3">
    <source>
        <dbReference type="Proteomes" id="UP001562457"/>
    </source>
</evidence>
<feature type="domain" description="M23ase beta-sheet core" evidence="1">
    <location>
        <begin position="20"/>
        <end position="72"/>
    </location>
</feature>
<dbReference type="CDD" id="cd12797">
    <property type="entry name" value="M23_peptidase"/>
    <property type="match status" value="1"/>
</dbReference>
<dbReference type="Proteomes" id="UP001562457">
    <property type="component" value="Unassembled WGS sequence"/>
</dbReference>
<evidence type="ECO:0000259" key="1">
    <source>
        <dbReference type="Pfam" id="PF01551"/>
    </source>
</evidence>
<gene>
    <name evidence="2" type="ORF">NHP164001_17260</name>
</gene>
<dbReference type="SUPFAM" id="SSF51261">
    <property type="entry name" value="Duplicated hybrid motif"/>
    <property type="match status" value="1"/>
</dbReference>
<dbReference type="Pfam" id="PF01551">
    <property type="entry name" value="Peptidase_M23"/>
    <property type="match status" value="1"/>
</dbReference>
<keyword evidence="3" id="KW-1185">Reference proteome</keyword>
<reference evidence="2 3" key="1">
    <citation type="submission" date="2024-06" db="EMBL/GenBank/DDBJ databases">
        <title>Draft genome sequence of Helicobacter trogontum NHP16-4001.</title>
        <authorList>
            <person name="Rimbara E."/>
            <person name="Suzuki M."/>
        </authorList>
    </citation>
    <scope>NUCLEOTIDE SEQUENCE [LARGE SCALE GENOMIC DNA]</scope>
    <source>
        <strain evidence="2 3">NHP16-4001</strain>
    </source>
</reference>
<accession>A0ABQ0D5T8</accession>
<organism evidence="2 3">
    <name type="scientific">Helicobacter trogontum</name>
    <dbReference type="NCBI Taxonomy" id="50960"/>
    <lineage>
        <taxon>Bacteria</taxon>
        <taxon>Pseudomonadati</taxon>
        <taxon>Campylobacterota</taxon>
        <taxon>Epsilonproteobacteria</taxon>
        <taxon>Campylobacterales</taxon>
        <taxon>Helicobacteraceae</taxon>
        <taxon>Helicobacter</taxon>
    </lineage>
</organism>
<proteinExistence type="predicted"/>
<dbReference type="Gene3D" id="2.70.70.10">
    <property type="entry name" value="Glucose Permease (Domain IIA)"/>
    <property type="match status" value="1"/>
</dbReference>
<protein>
    <recommendedName>
        <fullName evidence="1">M23ase beta-sheet core domain-containing protein</fullName>
    </recommendedName>
</protein>
<sequence>MLHIIKQATISDGGEFDKNSNVIYMRYMHLDEIFFTPNDKNVEVKAGTLIGKSGVEGIKGGTRGPHLHFEISSCVPSLGLAYRVNPAFYIDYKTPESMIQNQPTQKDKIDFAHQTKVAKSVYLPKK</sequence>
<dbReference type="EMBL" id="BAAFHN010000054">
    <property type="protein sequence ID" value="GAB0173705.1"/>
    <property type="molecule type" value="Genomic_DNA"/>
</dbReference>
<dbReference type="InterPro" id="IPR011055">
    <property type="entry name" value="Dup_hybrid_motif"/>
</dbReference>
<comment type="caution">
    <text evidence="2">The sequence shown here is derived from an EMBL/GenBank/DDBJ whole genome shotgun (WGS) entry which is preliminary data.</text>
</comment>
<evidence type="ECO:0000313" key="2">
    <source>
        <dbReference type="EMBL" id="GAB0173705.1"/>
    </source>
</evidence>
<dbReference type="RefSeq" id="WP_369607724.1">
    <property type="nucleotide sequence ID" value="NZ_BAAFHN010000054.1"/>
</dbReference>
<dbReference type="InterPro" id="IPR016047">
    <property type="entry name" value="M23ase_b-sheet_dom"/>
</dbReference>
<name>A0ABQ0D5T8_9HELI</name>